<dbReference type="EMBL" id="CP036271">
    <property type="protein sequence ID" value="QDT54396.1"/>
    <property type="molecule type" value="Genomic_DNA"/>
</dbReference>
<evidence type="ECO:0000256" key="1">
    <source>
        <dbReference type="SAM" id="MobiDB-lite"/>
    </source>
</evidence>
<protein>
    <submittedName>
        <fullName evidence="2">Uncharacterized protein</fullName>
    </submittedName>
</protein>
<dbReference type="Pfam" id="PF20360">
    <property type="entry name" value="DUF6655"/>
    <property type="match status" value="1"/>
</dbReference>
<dbReference type="Proteomes" id="UP000315700">
    <property type="component" value="Chromosome"/>
</dbReference>
<dbReference type="OrthoDB" id="276267at2"/>
<dbReference type="PROSITE" id="PS51257">
    <property type="entry name" value="PROKAR_LIPOPROTEIN"/>
    <property type="match status" value="1"/>
</dbReference>
<feature type="region of interest" description="Disordered" evidence="1">
    <location>
        <begin position="202"/>
        <end position="224"/>
    </location>
</feature>
<dbReference type="InParanoid" id="A0A517SE41"/>
<gene>
    <name evidence="2" type="ORF">Pan44_24290</name>
</gene>
<proteinExistence type="predicted"/>
<keyword evidence="3" id="KW-1185">Reference proteome</keyword>
<accession>A0A517SE41</accession>
<dbReference type="InterPro" id="IPR046596">
    <property type="entry name" value="DUF6655"/>
</dbReference>
<reference evidence="2 3" key="1">
    <citation type="submission" date="2019-02" db="EMBL/GenBank/DDBJ databases">
        <title>Deep-cultivation of Planctomycetes and their phenomic and genomic characterization uncovers novel biology.</title>
        <authorList>
            <person name="Wiegand S."/>
            <person name="Jogler M."/>
            <person name="Boedeker C."/>
            <person name="Pinto D."/>
            <person name="Vollmers J."/>
            <person name="Rivas-Marin E."/>
            <person name="Kohn T."/>
            <person name="Peeters S.H."/>
            <person name="Heuer A."/>
            <person name="Rast P."/>
            <person name="Oberbeckmann S."/>
            <person name="Bunk B."/>
            <person name="Jeske O."/>
            <person name="Meyerdierks A."/>
            <person name="Storesund J.E."/>
            <person name="Kallscheuer N."/>
            <person name="Luecker S."/>
            <person name="Lage O.M."/>
            <person name="Pohl T."/>
            <person name="Merkel B.J."/>
            <person name="Hornburger P."/>
            <person name="Mueller R.-W."/>
            <person name="Bruemmer F."/>
            <person name="Labrenz M."/>
            <person name="Spormann A.M."/>
            <person name="Op den Camp H."/>
            <person name="Overmann J."/>
            <person name="Amann R."/>
            <person name="Jetten M.S.M."/>
            <person name="Mascher T."/>
            <person name="Medema M.H."/>
            <person name="Devos D.P."/>
            <person name="Kaster A.-K."/>
            <person name="Ovreas L."/>
            <person name="Rohde M."/>
            <person name="Galperin M.Y."/>
            <person name="Jogler C."/>
        </authorList>
    </citation>
    <scope>NUCLEOTIDE SEQUENCE [LARGE SCALE GENOMIC DNA]</scope>
    <source>
        <strain evidence="2 3">Pan44</strain>
    </source>
</reference>
<sequence length="242" mass="26061">MSPRVIPSIVLTAFLAGCTTAQTSNTARTATEQLLLSNAVDQSLDKVDFKPLHGQNVFLEEKYIDSVDKQYIIASIRHRILRAGGHLAEKIENADIVLEPRSGGVGTTTSSSFVGIPSFSLPGMVTIPEVKLFTRSQQAGYAKLGLAAYDPKTRESRGQGGMSVAQSNDNNYYFAGVGPWQTGTLREEITRTTTGTAAIRRDQLPPNVAFTPGPKRLQEESGTALVNGEVEQVRAEAPDAPK</sequence>
<dbReference type="RefSeq" id="WP_145030253.1">
    <property type="nucleotide sequence ID" value="NZ_CP036271.1"/>
</dbReference>
<organism evidence="2 3">
    <name type="scientific">Caulifigura coniformis</name>
    <dbReference type="NCBI Taxonomy" id="2527983"/>
    <lineage>
        <taxon>Bacteria</taxon>
        <taxon>Pseudomonadati</taxon>
        <taxon>Planctomycetota</taxon>
        <taxon>Planctomycetia</taxon>
        <taxon>Planctomycetales</taxon>
        <taxon>Planctomycetaceae</taxon>
        <taxon>Caulifigura</taxon>
    </lineage>
</organism>
<dbReference type="AlphaFoldDB" id="A0A517SE41"/>
<name>A0A517SE41_9PLAN</name>
<evidence type="ECO:0000313" key="2">
    <source>
        <dbReference type="EMBL" id="QDT54396.1"/>
    </source>
</evidence>
<dbReference type="KEGG" id="ccos:Pan44_24290"/>
<evidence type="ECO:0000313" key="3">
    <source>
        <dbReference type="Proteomes" id="UP000315700"/>
    </source>
</evidence>